<comment type="caution">
    <text evidence="3">The sequence shown here is derived from an EMBL/GenBank/DDBJ whole genome shotgun (WGS) entry which is preliminary data.</text>
</comment>
<accession>A0A8S2VNI8</accession>
<evidence type="ECO:0000313" key="2">
    <source>
        <dbReference type="EMBL" id="CAF1596920.1"/>
    </source>
</evidence>
<organism evidence="3 4">
    <name type="scientific">Didymodactylos carnosus</name>
    <dbReference type="NCBI Taxonomy" id="1234261"/>
    <lineage>
        <taxon>Eukaryota</taxon>
        <taxon>Metazoa</taxon>
        <taxon>Spiralia</taxon>
        <taxon>Gnathifera</taxon>
        <taxon>Rotifera</taxon>
        <taxon>Eurotatoria</taxon>
        <taxon>Bdelloidea</taxon>
        <taxon>Philodinida</taxon>
        <taxon>Philodinidae</taxon>
        <taxon>Didymodactylos</taxon>
    </lineage>
</organism>
<feature type="non-terminal residue" evidence="3">
    <location>
        <position position="1"/>
    </location>
</feature>
<dbReference type="EMBL" id="CAJNOK010049635">
    <property type="protein sequence ID" value="CAF1596920.1"/>
    <property type="molecule type" value="Genomic_DNA"/>
</dbReference>
<sequence length="99" mass="11349">PVNYDSTMLLRLSAEMKQAFYAVCKARGVVPSEHARQLITDYVLNHWGIDKPKTPDIIALERCDTTLDMFPADDQPPAEIKPPVRPPVRPNRPKKKKRR</sequence>
<evidence type="ECO:0008006" key="5">
    <source>
        <dbReference type="Google" id="ProtNLM"/>
    </source>
</evidence>
<reference evidence="3" key="1">
    <citation type="submission" date="2021-02" db="EMBL/GenBank/DDBJ databases">
        <authorList>
            <person name="Nowell W R."/>
        </authorList>
    </citation>
    <scope>NUCLEOTIDE SEQUENCE</scope>
</reference>
<dbReference type="Proteomes" id="UP000677228">
    <property type="component" value="Unassembled WGS sequence"/>
</dbReference>
<evidence type="ECO:0000313" key="4">
    <source>
        <dbReference type="Proteomes" id="UP000682733"/>
    </source>
</evidence>
<dbReference type="EMBL" id="CAJOBA010073265">
    <property type="protein sequence ID" value="CAF4403489.1"/>
    <property type="molecule type" value="Genomic_DNA"/>
</dbReference>
<protein>
    <recommendedName>
        <fullName evidence="5">CopG family transcriptional regulator</fullName>
    </recommendedName>
</protein>
<evidence type="ECO:0000256" key="1">
    <source>
        <dbReference type="SAM" id="MobiDB-lite"/>
    </source>
</evidence>
<evidence type="ECO:0000313" key="3">
    <source>
        <dbReference type="EMBL" id="CAF4403489.1"/>
    </source>
</evidence>
<gene>
    <name evidence="2" type="ORF">OVA965_LOCUS41863</name>
    <name evidence="3" type="ORF">TMI583_LOCUS43615</name>
</gene>
<name>A0A8S2VNI8_9BILA</name>
<dbReference type="Proteomes" id="UP000682733">
    <property type="component" value="Unassembled WGS sequence"/>
</dbReference>
<dbReference type="AlphaFoldDB" id="A0A8S2VNI8"/>
<feature type="compositionally biased region" description="Pro residues" evidence="1">
    <location>
        <begin position="79"/>
        <end position="90"/>
    </location>
</feature>
<feature type="region of interest" description="Disordered" evidence="1">
    <location>
        <begin position="70"/>
        <end position="99"/>
    </location>
</feature>
<proteinExistence type="predicted"/>